<name>A0A1I0DLM8_9GAMM</name>
<dbReference type="Gene3D" id="1.20.120.220">
    <property type="entry name" value="ATP synthase, F0 complex, subunit A"/>
    <property type="match status" value="1"/>
</dbReference>
<dbReference type="OrthoDB" id="9789241at2"/>
<evidence type="ECO:0000256" key="4">
    <source>
        <dbReference type="ARBA" id="ARBA00022475"/>
    </source>
</evidence>
<dbReference type="GO" id="GO:0042777">
    <property type="term" value="P:proton motive force-driven plasma membrane ATP synthesis"/>
    <property type="evidence" value="ECO:0007669"/>
    <property type="project" value="TreeGrafter"/>
</dbReference>
<keyword evidence="15" id="KW-1185">Reference proteome</keyword>
<evidence type="ECO:0000256" key="13">
    <source>
        <dbReference type="RuleBase" id="RU000483"/>
    </source>
</evidence>
<dbReference type="PROSITE" id="PS00449">
    <property type="entry name" value="ATPASE_A"/>
    <property type="match status" value="1"/>
</dbReference>
<feature type="transmembrane region" description="Helical" evidence="12">
    <location>
        <begin position="200"/>
        <end position="223"/>
    </location>
</feature>
<dbReference type="InterPro" id="IPR035908">
    <property type="entry name" value="F0_ATP_A_sf"/>
</dbReference>
<dbReference type="CDD" id="cd00310">
    <property type="entry name" value="ATP-synt_Fo_a_6"/>
    <property type="match status" value="1"/>
</dbReference>
<dbReference type="NCBIfam" id="TIGR01131">
    <property type="entry name" value="ATP_synt_6_or_A"/>
    <property type="match status" value="1"/>
</dbReference>
<evidence type="ECO:0000256" key="10">
    <source>
        <dbReference type="ARBA" id="ARBA00023136"/>
    </source>
</evidence>
<protein>
    <recommendedName>
        <fullName evidence="12 13">ATP synthase subunit a</fullName>
    </recommendedName>
    <alternativeName>
        <fullName evidence="12">ATP synthase F0 sector subunit a</fullName>
    </alternativeName>
    <alternativeName>
        <fullName evidence="12">F-ATPase subunit 6</fullName>
    </alternativeName>
</protein>
<evidence type="ECO:0000256" key="9">
    <source>
        <dbReference type="ARBA" id="ARBA00023065"/>
    </source>
</evidence>
<keyword evidence="10 12" id="KW-0472">Membrane</keyword>
<dbReference type="NCBIfam" id="NF004477">
    <property type="entry name" value="PRK05815.1-1"/>
    <property type="match status" value="1"/>
</dbReference>
<evidence type="ECO:0000256" key="8">
    <source>
        <dbReference type="ARBA" id="ARBA00022989"/>
    </source>
</evidence>
<evidence type="ECO:0000256" key="2">
    <source>
        <dbReference type="ARBA" id="ARBA00006810"/>
    </source>
</evidence>
<sequence length="284" mass="31547">MAADTPVDYIKHHLTNLTYGKLPEGYERADGSVVEETTWTMARTAQEAADMGFMAVHVDTMGWSIAMGVLFLGLFRFAAKKATSGQPGGLQNMVEMTVEFVQGIVRDVFHGNNPLIAPLALTMFVWILLMNTLKLIPVDYIPTIAHAMGLEYFKIVPTTDPNGTFGISIGVFLLILFYSFKVKGPGGFLKELSFTPFNHWALVPFNLVLELLALIIKPVSLALRLFGNMYAGEVVFILIALLPLWIQWTLNVPWAIFHILVVTLQAFIFTTLAVVYLSAAHEDH</sequence>
<keyword evidence="8 12" id="KW-1133">Transmembrane helix</keyword>
<dbReference type="AlphaFoldDB" id="A0A1I0DLM8"/>
<keyword evidence="3 12" id="KW-0813">Transport</keyword>
<keyword evidence="5 12" id="KW-0138">CF(0)</keyword>
<gene>
    <name evidence="12" type="primary">atpB</name>
    <name evidence="14" type="ORF">SAMN04487962_107126</name>
</gene>
<evidence type="ECO:0000256" key="6">
    <source>
        <dbReference type="ARBA" id="ARBA00022692"/>
    </source>
</evidence>
<dbReference type="STRING" id="430453.SAMN04487962_107126"/>
<feature type="transmembrane region" description="Helical" evidence="12">
    <location>
        <begin position="115"/>
        <end position="133"/>
    </location>
</feature>
<evidence type="ECO:0000256" key="5">
    <source>
        <dbReference type="ARBA" id="ARBA00022547"/>
    </source>
</evidence>
<keyword evidence="11 12" id="KW-0066">ATP synthesis</keyword>
<keyword evidence="7 12" id="KW-0375">Hydrogen ion transport</keyword>
<dbReference type="PRINTS" id="PR00123">
    <property type="entry name" value="ATPASEA"/>
</dbReference>
<feature type="transmembrane region" description="Helical" evidence="12">
    <location>
        <begin position="254"/>
        <end position="279"/>
    </location>
</feature>
<dbReference type="SUPFAM" id="SSF81336">
    <property type="entry name" value="F1F0 ATP synthase subunit A"/>
    <property type="match status" value="1"/>
</dbReference>
<dbReference type="GO" id="GO:0045259">
    <property type="term" value="C:proton-transporting ATP synthase complex"/>
    <property type="evidence" value="ECO:0007669"/>
    <property type="project" value="UniProtKB-KW"/>
</dbReference>
<accession>A0A1I0DLM8</accession>
<keyword evidence="9 12" id="KW-0406">Ion transport</keyword>
<reference evidence="15" key="1">
    <citation type="submission" date="2016-10" db="EMBL/GenBank/DDBJ databases">
        <authorList>
            <person name="Varghese N."/>
            <person name="Submissions S."/>
        </authorList>
    </citation>
    <scope>NUCLEOTIDE SEQUENCE [LARGE SCALE GENOMIC DNA]</scope>
    <source>
        <strain evidence="15">CGMCC 1.6489</strain>
    </source>
</reference>
<evidence type="ECO:0000313" key="14">
    <source>
        <dbReference type="EMBL" id="SET33015.1"/>
    </source>
</evidence>
<comment type="similarity">
    <text evidence="2 12 13">Belongs to the ATPase A chain family.</text>
</comment>
<dbReference type="EMBL" id="FOHZ01000007">
    <property type="protein sequence ID" value="SET33015.1"/>
    <property type="molecule type" value="Genomic_DNA"/>
</dbReference>
<dbReference type="FunFam" id="1.20.120.220:FF:000002">
    <property type="entry name" value="ATP synthase subunit a"/>
    <property type="match status" value="1"/>
</dbReference>
<dbReference type="RefSeq" id="WP_091850832.1">
    <property type="nucleotide sequence ID" value="NZ_FOHZ01000007.1"/>
</dbReference>
<dbReference type="PANTHER" id="PTHR42823:SF3">
    <property type="entry name" value="ATP SYNTHASE SUBUNIT A, CHLOROPLASTIC"/>
    <property type="match status" value="1"/>
</dbReference>
<dbReference type="InterPro" id="IPR000568">
    <property type="entry name" value="ATP_synth_F0_asu"/>
</dbReference>
<organism evidence="14 15">
    <name type="scientific">Marinobacter segnicrescens</name>
    <dbReference type="NCBI Taxonomy" id="430453"/>
    <lineage>
        <taxon>Bacteria</taxon>
        <taxon>Pseudomonadati</taxon>
        <taxon>Pseudomonadota</taxon>
        <taxon>Gammaproteobacteria</taxon>
        <taxon>Pseudomonadales</taxon>
        <taxon>Marinobacteraceae</taxon>
        <taxon>Marinobacter</taxon>
    </lineage>
</organism>
<comment type="subcellular location">
    <subcellularLocation>
        <location evidence="12 13">Cell membrane</location>
        <topology evidence="12 13">Multi-pass membrane protein</topology>
    </subcellularLocation>
    <subcellularLocation>
        <location evidence="1">Membrane</location>
        <topology evidence="1">Multi-pass membrane protein</topology>
    </subcellularLocation>
</comment>
<dbReference type="InterPro" id="IPR023011">
    <property type="entry name" value="ATP_synth_F0_asu_AS"/>
</dbReference>
<dbReference type="HAMAP" id="MF_01393">
    <property type="entry name" value="ATP_synth_a_bact"/>
    <property type="match status" value="1"/>
</dbReference>
<dbReference type="Pfam" id="PF00119">
    <property type="entry name" value="ATP-synt_A"/>
    <property type="match status" value="1"/>
</dbReference>
<dbReference type="GO" id="GO:0005886">
    <property type="term" value="C:plasma membrane"/>
    <property type="evidence" value="ECO:0007669"/>
    <property type="project" value="UniProtKB-SubCell"/>
</dbReference>
<dbReference type="PANTHER" id="PTHR42823">
    <property type="entry name" value="ATP SYNTHASE SUBUNIT A, CHLOROPLASTIC"/>
    <property type="match status" value="1"/>
</dbReference>
<feature type="transmembrane region" description="Helical" evidence="12">
    <location>
        <begin position="61"/>
        <end position="79"/>
    </location>
</feature>
<feature type="transmembrane region" description="Helical" evidence="12">
    <location>
        <begin position="230"/>
        <end position="248"/>
    </location>
</feature>
<feature type="transmembrane region" description="Helical" evidence="12">
    <location>
        <begin position="163"/>
        <end position="180"/>
    </location>
</feature>
<proteinExistence type="inferred from homology"/>
<evidence type="ECO:0000256" key="1">
    <source>
        <dbReference type="ARBA" id="ARBA00004141"/>
    </source>
</evidence>
<evidence type="ECO:0000256" key="11">
    <source>
        <dbReference type="ARBA" id="ARBA00023310"/>
    </source>
</evidence>
<dbReference type="InterPro" id="IPR045082">
    <property type="entry name" value="ATP_syn_F0_a_bact/chloroplast"/>
</dbReference>
<keyword evidence="6 12" id="KW-0812">Transmembrane</keyword>
<dbReference type="GO" id="GO:0046933">
    <property type="term" value="F:proton-transporting ATP synthase activity, rotational mechanism"/>
    <property type="evidence" value="ECO:0007669"/>
    <property type="project" value="UniProtKB-UniRule"/>
</dbReference>
<keyword evidence="4 12" id="KW-1003">Cell membrane</keyword>
<dbReference type="Proteomes" id="UP000198762">
    <property type="component" value="Unassembled WGS sequence"/>
</dbReference>
<evidence type="ECO:0000256" key="3">
    <source>
        <dbReference type="ARBA" id="ARBA00022448"/>
    </source>
</evidence>
<evidence type="ECO:0000256" key="12">
    <source>
        <dbReference type="HAMAP-Rule" id="MF_01393"/>
    </source>
</evidence>
<evidence type="ECO:0000313" key="15">
    <source>
        <dbReference type="Proteomes" id="UP000198762"/>
    </source>
</evidence>
<evidence type="ECO:0000256" key="7">
    <source>
        <dbReference type="ARBA" id="ARBA00022781"/>
    </source>
</evidence>
<comment type="function">
    <text evidence="12 13">Key component of the proton channel; it plays a direct role in the translocation of protons across the membrane.</text>
</comment>